<evidence type="ECO:0000313" key="1">
    <source>
        <dbReference type="EMBL" id="MBU3806334.1"/>
    </source>
</evidence>
<name>A0A948WRB1_9FIRM</name>
<reference evidence="1" key="1">
    <citation type="journal article" date="2021" name="PeerJ">
        <title>Extensive microbial diversity within the chicken gut microbiome revealed by metagenomics and culture.</title>
        <authorList>
            <person name="Gilroy R."/>
            <person name="Ravi A."/>
            <person name="Getino M."/>
            <person name="Pursley I."/>
            <person name="Horton D.L."/>
            <person name="Alikhan N.F."/>
            <person name="Baker D."/>
            <person name="Gharbi K."/>
            <person name="Hall N."/>
            <person name="Watson M."/>
            <person name="Adriaenssens E.M."/>
            <person name="Foster-Nyarko E."/>
            <person name="Jarju S."/>
            <person name="Secka A."/>
            <person name="Antonio M."/>
            <person name="Oren A."/>
            <person name="Chaudhuri R.R."/>
            <person name="La Ragione R."/>
            <person name="Hildebrand F."/>
            <person name="Pallen M.J."/>
        </authorList>
    </citation>
    <scope>NUCLEOTIDE SEQUENCE</scope>
    <source>
        <strain evidence="1">B5_2728</strain>
    </source>
</reference>
<organism evidence="1 2">
    <name type="scientific">Candidatus Allofournierella pullistercoris</name>
    <dbReference type="NCBI Taxonomy" id="2838597"/>
    <lineage>
        <taxon>Bacteria</taxon>
        <taxon>Bacillati</taxon>
        <taxon>Bacillota</taxon>
        <taxon>Clostridia</taxon>
        <taxon>Eubacteriales</taxon>
        <taxon>Oscillospiraceae</taxon>
        <taxon>Allofournierella</taxon>
    </lineage>
</organism>
<comment type="caution">
    <text evidence="1">The sequence shown here is derived from an EMBL/GenBank/DDBJ whole genome shotgun (WGS) entry which is preliminary data.</text>
</comment>
<dbReference type="EMBL" id="JAHLFP010000046">
    <property type="protein sequence ID" value="MBU3806334.1"/>
    <property type="molecule type" value="Genomic_DNA"/>
</dbReference>
<evidence type="ECO:0000313" key="2">
    <source>
        <dbReference type="Proteomes" id="UP000713596"/>
    </source>
</evidence>
<accession>A0A948WRB1</accession>
<dbReference type="Proteomes" id="UP000713596">
    <property type="component" value="Unassembled WGS sequence"/>
</dbReference>
<gene>
    <name evidence="1" type="ORF">H9882_05520</name>
</gene>
<proteinExistence type="predicted"/>
<dbReference type="AlphaFoldDB" id="A0A948WRB1"/>
<sequence>MKHIFTRLALLALPLVAYLCFFVAFEPNNYFGLRANTNSKAPISRLQSFRREPGESVIIGDSRFAHFDAQQVAQVSGRDWQNLAFGGASLRESLDLLEWVLNSDTPPKEVLFGLSFYTINASYDTDRMSNLELTLSNPFAYVMNLEYNINTLTHFQQVITGQTDSPETGDWVWPEDYTGADGTVYPVHTLLAEYPQALVSRCRNWSIQQDLLNRLYQLAEQCQQQGVSLTVVLAPMSDNIRTEICQVYGTPSIQQQMENTVLPQLNQQADVLGFAVLDYEWENPPQLDQDTQFFDGFHLDERYGLPVWVEQLFQDLNQHWMAQ</sequence>
<reference evidence="1" key="2">
    <citation type="submission" date="2021-04" db="EMBL/GenBank/DDBJ databases">
        <authorList>
            <person name="Gilroy R."/>
        </authorList>
    </citation>
    <scope>NUCLEOTIDE SEQUENCE</scope>
    <source>
        <strain evidence="1">B5_2728</strain>
    </source>
</reference>
<protein>
    <submittedName>
        <fullName evidence="1">Uncharacterized protein</fullName>
    </submittedName>
</protein>
<dbReference type="SUPFAM" id="SSF52266">
    <property type="entry name" value="SGNH hydrolase"/>
    <property type="match status" value="1"/>
</dbReference>